<evidence type="ECO:0000259" key="11">
    <source>
        <dbReference type="PROSITE" id="PS51192"/>
    </source>
</evidence>
<dbReference type="KEGG" id="strg:SRT_06130"/>
<dbReference type="InterPro" id="IPR011545">
    <property type="entry name" value="DEAD/DEAH_box_helicase_dom"/>
</dbReference>
<dbReference type="RefSeq" id="WP_128833011.1">
    <property type="nucleotide sequence ID" value="NZ_AP014612.1"/>
</dbReference>
<dbReference type="InterPro" id="IPR006483">
    <property type="entry name" value="CRISPR-assoc_Cas3_HD"/>
</dbReference>
<keyword evidence="3" id="KW-0540">Nuclease</keyword>
<evidence type="ECO:0000256" key="6">
    <source>
        <dbReference type="ARBA" id="ARBA00022801"/>
    </source>
</evidence>
<dbReference type="GO" id="GO:0003724">
    <property type="term" value="F:RNA helicase activity"/>
    <property type="evidence" value="ECO:0007669"/>
    <property type="project" value="TreeGrafter"/>
</dbReference>
<evidence type="ECO:0000256" key="8">
    <source>
        <dbReference type="ARBA" id="ARBA00022840"/>
    </source>
</evidence>
<dbReference type="InterPro" id="IPR041372">
    <property type="entry name" value="Cas3_C"/>
</dbReference>
<evidence type="ECO:0000256" key="7">
    <source>
        <dbReference type="ARBA" id="ARBA00022806"/>
    </source>
</evidence>
<dbReference type="PANTHER" id="PTHR47963">
    <property type="entry name" value="DEAD-BOX ATP-DEPENDENT RNA HELICASE 47, MITOCHONDRIAL"/>
    <property type="match status" value="1"/>
</dbReference>
<dbReference type="GO" id="GO:0005524">
    <property type="term" value="F:ATP binding"/>
    <property type="evidence" value="ECO:0007669"/>
    <property type="project" value="UniProtKB-KW"/>
</dbReference>
<evidence type="ECO:0000256" key="10">
    <source>
        <dbReference type="SAM" id="MobiDB-lite"/>
    </source>
</evidence>
<dbReference type="CDD" id="cd09641">
    <property type="entry name" value="Cas3''_I"/>
    <property type="match status" value="1"/>
</dbReference>
<evidence type="ECO:0000313" key="13">
    <source>
        <dbReference type="EMBL" id="BAQ23874.1"/>
    </source>
</evidence>
<dbReference type="PANTHER" id="PTHR47963:SF9">
    <property type="entry name" value="CRISPR-ASSOCIATED ENDONUCLEASE_HELICASE CAS3"/>
    <property type="match status" value="1"/>
</dbReference>
<keyword evidence="14" id="KW-1185">Reference proteome</keyword>
<dbReference type="GO" id="GO:0016787">
    <property type="term" value="F:hydrolase activity"/>
    <property type="evidence" value="ECO:0007669"/>
    <property type="project" value="UniProtKB-KW"/>
</dbReference>
<keyword evidence="6" id="KW-0378">Hydrolase</keyword>
<dbReference type="NCBIfam" id="TIGR01587">
    <property type="entry name" value="cas3_core"/>
    <property type="match status" value="1"/>
</dbReference>
<feature type="domain" description="Helicase ATP-binding" evidence="11">
    <location>
        <begin position="298"/>
        <end position="505"/>
    </location>
</feature>
<name>A0A1L7LI32_9STRE</name>
<dbReference type="InterPro" id="IPR001650">
    <property type="entry name" value="Helicase_C-like"/>
</dbReference>
<dbReference type="NCBIfam" id="TIGR01596">
    <property type="entry name" value="cas3_HD"/>
    <property type="match status" value="1"/>
</dbReference>
<proteinExistence type="inferred from homology"/>
<dbReference type="GO" id="GO:0051607">
    <property type="term" value="P:defense response to virus"/>
    <property type="evidence" value="ECO:0007669"/>
    <property type="project" value="UniProtKB-KW"/>
</dbReference>
<dbReference type="PROSITE" id="PS51643">
    <property type="entry name" value="HD_CAS3"/>
    <property type="match status" value="1"/>
</dbReference>
<dbReference type="Gene3D" id="3.40.50.300">
    <property type="entry name" value="P-loop containing nucleotide triphosphate hydrolases"/>
    <property type="match status" value="2"/>
</dbReference>
<dbReference type="InterPro" id="IPR038257">
    <property type="entry name" value="CRISPR-assoc_Cas3_HD_sf"/>
</dbReference>
<evidence type="ECO:0000313" key="14">
    <source>
        <dbReference type="Proteomes" id="UP000217758"/>
    </source>
</evidence>
<evidence type="ECO:0000256" key="1">
    <source>
        <dbReference type="ARBA" id="ARBA00006847"/>
    </source>
</evidence>
<dbReference type="Pfam" id="PF00270">
    <property type="entry name" value="DEAD"/>
    <property type="match status" value="1"/>
</dbReference>
<keyword evidence="4" id="KW-0479">Metal-binding</keyword>
<keyword evidence="7 13" id="KW-0347">Helicase</keyword>
<gene>
    <name evidence="13" type="ORF">SRT_06130</name>
</gene>
<organism evidence="13 14">
    <name type="scientific">Streptococcus troglodytae</name>
    <dbReference type="NCBI Taxonomy" id="1111760"/>
    <lineage>
        <taxon>Bacteria</taxon>
        <taxon>Bacillati</taxon>
        <taxon>Bacillota</taxon>
        <taxon>Bacilli</taxon>
        <taxon>Lactobacillales</taxon>
        <taxon>Streptococcaceae</taxon>
        <taxon>Streptococcus</taxon>
    </lineage>
</organism>
<dbReference type="InterPro" id="IPR054712">
    <property type="entry name" value="Cas3-like_dom"/>
</dbReference>
<dbReference type="Pfam" id="PF18395">
    <property type="entry name" value="Cas3_C"/>
    <property type="match status" value="1"/>
</dbReference>
<reference evidence="13 14" key="1">
    <citation type="journal article" date="2016" name="Microbiol. Immunol.">
        <title>Complete genome sequence of Streptococcus troglodytae TKU31 isolated from the oral cavity of a chimpanzee (Pan troglodytes).</title>
        <authorList>
            <person name="Okamoto M."/>
            <person name="Naito M."/>
            <person name="Miyanohara M."/>
            <person name="Imai S."/>
            <person name="Nomura Y."/>
            <person name="Saito W."/>
            <person name="Momoi Y."/>
            <person name="Takada K."/>
            <person name="Miyabe-Nishiwaki T."/>
            <person name="Tomonaga M."/>
            <person name="Hanada N."/>
        </authorList>
    </citation>
    <scope>NUCLEOTIDE SEQUENCE [LARGE SCALE GENOMIC DNA]</scope>
    <source>
        <strain evidence="14">TKU 31</strain>
    </source>
</reference>
<dbReference type="Gene3D" id="1.10.3210.30">
    <property type="match status" value="1"/>
</dbReference>
<dbReference type="InterPro" id="IPR050547">
    <property type="entry name" value="DEAD_box_RNA_helicases"/>
</dbReference>
<dbReference type="GO" id="GO:0004518">
    <property type="term" value="F:nuclease activity"/>
    <property type="evidence" value="ECO:0007669"/>
    <property type="project" value="UniProtKB-KW"/>
</dbReference>
<dbReference type="Proteomes" id="UP000217758">
    <property type="component" value="Chromosome"/>
</dbReference>
<accession>A0A1L7LI32</accession>
<sequence length="931" mass="105995">MDKKVLRYNFWAKKREEKGQFLWLPLMQHLEDTKNVASLLWEHWLGEGQKALIISSLKTGKKDEKTAKQLAQFLAAVHDIGKATPVFQSKKGYANSKDLDLELLEKLERAGFEGISSMVFANPEKSPHALAGQYILHHHDVKEDIATIVGGHHGKPVDNKDTYKDQRSQESNYYQSGKSGSAIYQKWKQAQKEILNWALAVSGFKSVDELPTIKQSAQVILSGLLIMADWIASNENYFPLISIDEHEVENKADRLSGFEKWKRSSLWVSRNTWNFEGLYQARFDFEPRDVQAVLSKTIADAEQPGIFILEAPMGIGKTEAALVAAEQLAEKTGRNGIFFGLPTQATSNGIFPRIESWLESIKEDLDDNISIQLVHGKAALNADFSELPKGSSINIDDFENGSVIVNEWFSGRKTAVLDDFVVGTVDQFLMLALKQKHLALRHLGFSKKVVVIDEVHAYDAYMNQYLLEALRWMGAYGVPVIILSATLPAERREKLLKNYMLGMGKRFNEKEKEQLSKQLNTEAYPLITYNNGLDICQVTEFKKGENKKILLSRLEEEDLLDTVKELVSDGGVAGIIVNTVNRAQKIAKVFADSLGEDMVEILHSGFIATERVRKEQELLQMIGKDADRPYRKIIIGTQVIEQSLDIDFDVMVSDLAPMDLLIQRMGRLHRHDDTERPQKHIFPKFYVLGTNDDLEFEEGSSFVYGDYLLARTQYYLPDSINLPEDISILVQKVYNEKLEIDYPTKLLDEKYHNAKSEHETKIGNKEIKARDYRIADPVLSETRSRKENLIGWLENNHPDDSDERAYAQVRDIEDTVEVLALKKVGDGYALFGEGEDLSESITDFNIAKKVAQNTLRLPMVLTKSYNIDNTIKELEMYNRMNLNNWQDSSWLKGALGIIFDENNEFLIGGTKLVYDEKYGVRMEEIENHEQI</sequence>
<evidence type="ECO:0000256" key="5">
    <source>
        <dbReference type="ARBA" id="ARBA00022741"/>
    </source>
</evidence>
<keyword evidence="8" id="KW-0067">ATP-binding</keyword>
<dbReference type="SMART" id="SM00487">
    <property type="entry name" value="DEXDc"/>
    <property type="match status" value="1"/>
</dbReference>
<dbReference type="InterPro" id="IPR014001">
    <property type="entry name" value="Helicase_ATP-bd"/>
</dbReference>
<keyword evidence="5" id="KW-0547">Nucleotide-binding</keyword>
<dbReference type="Pfam" id="PF18019">
    <property type="entry name" value="Cas3_HD"/>
    <property type="match status" value="1"/>
</dbReference>
<evidence type="ECO:0000256" key="9">
    <source>
        <dbReference type="ARBA" id="ARBA00023118"/>
    </source>
</evidence>
<dbReference type="Pfam" id="PF22590">
    <property type="entry name" value="Cas3-like_C_2"/>
    <property type="match status" value="1"/>
</dbReference>
<dbReference type="CDD" id="cd17930">
    <property type="entry name" value="DEXHc_cas3"/>
    <property type="match status" value="1"/>
</dbReference>
<protein>
    <submittedName>
        <fullName evidence="13">Helicase</fullName>
    </submittedName>
</protein>
<evidence type="ECO:0000259" key="12">
    <source>
        <dbReference type="PROSITE" id="PS51643"/>
    </source>
</evidence>
<comment type="similarity">
    <text evidence="2">In the central section; belongs to the CRISPR-associated helicase Cas3 family.</text>
</comment>
<evidence type="ECO:0000256" key="4">
    <source>
        <dbReference type="ARBA" id="ARBA00022723"/>
    </source>
</evidence>
<dbReference type="InterPro" id="IPR006474">
    <property type="entry name" value="Helicase_Cas3_CRISPR-ass_core"/>
</dbReference>
<dbReference type="InterPro" id="IPR027417">
    <property type="entry name" value="P-loop_NTPase"/>
</dbReference>
<keyword evidence="9" id="KW-0051">Antiviral defense</keyword>
<feature type="domain" description="HD Cas3-type" evidence="12">
    <location>
        <begin position="19"/>
        <end position="231"/>
    </location>
</feature>
<dbReference type="SMART" id="SM00490">
    <property type="entry name" value="HELICc"/>
    <property type="match status" value="1"/>
</dbReference>
<dbReference type="GO" id="GO:0046872">
    <property type="term" value="F:metal ion binding"/>
    <property type="evidence" value="ECO:0007669"/>
    <property type="project" value="UniProtKB-KW"/>
</dbReference>
<evidence type="ECO:0000256" key="3">
    <source>
        <dbReference type="ARBA" id="ARBA00022722"/>
    </source>
</evidence>
<dbReference type="GO" id="GO:0003723">
    <property type="term" value="F:RNA binding"/>
    <property type="evidence" value="ECO:0007669"/>
    <property type="project" value="TreeGrafter"/>
</dbReference>
<comment type="similarity">
    <text evidence="1">In the N-terminal section; belongs to the CRISPR-associated nuclease Cas3-HD family.</text>
</comment>
<dbReference type="SUPFAM" id="SSF52540">
    <property type="entry name" value="P-loop containing nucleoside triphosphate hydrolases"/>
    <property type="match status" value="1"/>
</dbReference>
<dbReference type="EMBL" id="AP014612">
    <property type="protein sequence ID" value="BAQ23874.1"/>
    <property type="molecule type" value="Genomic_DNA"/>
</dbReference>
<feature type="compositionally biased region" description="Basic and acidic residues" evidence="10">
    <location>
        <begin position="155"/>
        <end position="168"/>
    </location>
</feature>
<feature type="region of interest" description="Disordered" evidence="10">
    <location>
        <begin position="150"/>
        <end position="174"/>
    </location>
</feature>
<dbReference type="PROSITE" id="PS51192">
    <property type="entry name" value="HELICASE_ATP_BIND_1"/>
    <property type="match status" value="1"/>
</dbReference>
<dbReference type="AlphaFoldDB" id="A0A1L7LI32"/>
<evidence type="ECO:0000256" key="2">
    <source>
        <dbReference type="ARBA" id="ARBA00009046"/>
    </source>
</evidence>